<organism evidence="1 2">
    <name type="scientific">Solanum commersonii</name>
    <name type="common">Commerson's wild potato</name>
    <name type="synonym">Commerson's nightshade</name>
    <dbReference type="NCBI Taxonomy" id="4109"/>
    <lineage>
        <taxon>Eukaryota</taxon>
        <taxon>Viridiplantae</taxon>
        <taxon>Streptophyta</taxon>
        <taxon>Embryophyta</taxon>
        <taxon>Tracheophyta</taxon>
        <taxon>Spermatophyta</taxon>
        <taxon>Magnoliopsida</taxon>
        <taxon>eudicotyledons</taxon>
        <taxon>Gunneridae</taxon>
        <taxon>Pentapetalae</taxon>
        <taxon>asterids</taxon>
        <taxon>lamiids</taxon>
        <taxon>Solanales</taxon>
        <taxon>Solanaceae</taxon>
        <taxon>Solanoideae</taxon>
        <taxon>Solaneae</taxon>
        <taxon>Solanum</taxon>
    </lineage>
</organism>
<reference evidence="1 2" key="1">
    <citation type="submission" date="2020-09" db="EMBL/GenBank/DDBJ databases">
        <title>De no assembly of potato wild relative species, Solanum commersonii.</title>
        <authorList>
            <person name="Cho K."/>
        </authorList>
    </citation>
    <scope>NUCLEOTIDE SEQUENCE [LARGE SCALE GENOMIC DNA]</scope>
    <source>
        <strain evidence="1">LZ3.2</strain>
        <tissue evidence="1">Leaf</tissue>
    </source>
</reference>
<gene>
    <name evidence="1" type="ORF">H5410_052706</name>
</gene>
<dbReference type="EMBL" id="JACXVP010000010">
    <property type="protein sequence ID" value="KAG5582079.1"/>
    <property type="molecule type" value="Genomic_DNA"/>
</dbReference>
<name>A0A9J5X2X8_SOLCO</name>
<dbReference type="AlphaFoldDB" id="A0A9J5X2X8"/>
<keyword evidence="2" id="KW-1185">Reference proteome</keyword>
<protein>
    <submittedName>
        <fullName evidence="1">Uncharacterized protein</fullName>
    </submittedName>
</protein>
<comment type="caution">
    <text evidence="1">The sequence shown here is derived from an EMBL/GenBank/DDBJ whole genome shotgun (WGS) entry which is preliminary data.</text>
</comment>
<evidence type="ECO:0000313" key="2">
    <source>
        <dbReference type="Proteomes" id="UP000824120"/>
    </source>
</evidence>
<dbReference type="Proteomes" id="UP000824120">
    <property type="component" value="Chromosome 10"/>
</dbReference>
<accession>A0A9J5X2X8</accession>
<sequence length="158" mass="17689">MGFQLSTGLRFEPRGTTILTLIVMKHWGNLLSHLFGLPQFLTVTWRLHINKLQTTCDSTVNERTLAGCTIAFNDGAKEVFDGCIMDADASSTLKMLDKEATCNETRILGAFQYVDRTYRYGFHANGLKIVATQADIGIVDAFIHIFIANRDLKESAKR</sequence>
<proteinExistence type="predicted"/>
<dbReference type="OrthoDB" id="1283589at2759"/>
<evidence type="ECO:0000313" key="1">
    <source>
        <dbReference type="EMBL" id="KAG5582079.1"/>
    </source>
</evidence>